<dbReference type="SUPFAM" id="SSF56112">
    <property type="entry name" value="Protein kinase-like (PK-like)"/>
    <property type="match status" value="1"/>
</dbReference>
<name>A0A7J6FHW7_CANSA</name>
<feature type="domain" description="ABC1 atypical kinase-like" evidence="11">
    <location>
        <begin position="240"/>
        <end position="433"/>
    </location>
</feature>
<keyword evidence="9" id="KW-0961">Cell wall biogenesis/degradation</keyword>
<keyword evidence="8" id="KW-0067">ATP-binding</keyword>
<dbReference type="PANTHER" id="PTHR43851:SF3">
    <property type="entry name" value="COENZYME Q8"/>
    <property type="match status" value="1"/>
</dbReference>
<proteinExistence type="inferred from homology"/>
<dbReference type="GO" id="GO:0016740">
    <property type="term" value="F:transferase activity"/>
    <property type="evidence" value="ECO:0007669"/>
    <property type="project" value="UniProtKB-KW"/>
</dbReference>
<feature type="region of interest" description="Disordered" evidence="10">
    <location>
        <begin position="42"/>
        <end position="138"/>
    </location>
</feature>
<dbReference type="EMBL" id="JAATIP010000119">
    <property type="protein sequence ID" value="KAF4370218.1"/>
    <property type="molecule type" value="Genomic_DNA"/>
</dbReference>
<dbReference type="InterPro" id="IPR004963">
    <property type="entry name" value="PAE/NOTUM"/>
</dbReference>
<evidence type="ECO:0000313" key="12">
    <source>
        <dbReference type="EMBL" id="KAF4370218.1"/>
    </source>
</evidence>
<comment type="similarity">
    <text evidence="4">Belongs to the protein kinase superfamily. ADCK protein kinase family.</text>
</comment>
<comment type="subcellular location">
    <subcellularLocation>
        <location evidence="2">Secreted</location>
        <location evidence="2">Cell wall</location>
    </subcellularLocation>
</comment>
<dbReference type="PANTHER" id="PTHR43851">
    <property type="match status" value="1"/>
</dbReference>
<comment type="function">
    <text evidence="1">Hydrolyzes acetyl esters in homogalacturonan regions of pectin. In type I primary cell wall, galacturonic acid residues of pectin can be acetylated at the O-2 and O-3 positions. Decreasing the degree of acetylation of pectin gels in vitro alters their physical properties.</text>
</comment>
<feature type="compositionally biased region" description="Low complexity" evidence="10">
    <location>
        <begin position="60"/>
        <end position="80"/>
    </location>
</feature>
<evidence type="ECO:0000256" key="9">
    <source>
        <dbReference type="ARBA" id="ARBA00023316"/>
    </source>
</evidence>
<evidence type="ECO:0000256" key="5">
    <source>
        <dbReference type="ARBA" id="ARBA00022512"/>
    </source>
</evidence>
<gene>
    <name evidence="12" type="ORF">F8388_007359</name>
</gene>
<evidence type="ECO:0000256" key="7">
    <source>
        <dbReference type="ARBA" id="ARBA00022741"/>
    </source>
</evidence>
<dbReference type="GO" id="GO:0016787">
    <property type="term" value="F:hydrolase activity"/>
    <property type="evidence" value="ECO:0007669"/>
    <property type="project" value="InterPro"/>
</dbReference>
<evidence type="ECO:0000256" key="1">
    <source>
        <dbReference type="ARBA" id="ARBA00003534"/>
    </source>
</evidence>
<comment type="similarity">
    <text evidence="3">Belongs to the pectinacetylesterase family.</text>
</comment>
<accession>A0A7J6FHW7</accession>
<keyword evidence="5" id="KW-0134">Cell wall</keyword>
<dbReference type="InterPro" id="IPR011009">
    <property type="entry name" value="Kinase-like_dom_sf"/>
</dbReference>
<dbReference type="GO" id="GO:0071555">
    <property type="term" value="P:cell wall organization"/>
    <property type="evidence" value="ECO:0007669"/>
    <property type="project" value="UniProtKB-KW"/>
</dbReference>
<reference evidence="12 13" key="1">
    <citation type="journal article" date="2020" name="bioRxiv">
        <title>Sequence and annotation of 42 cannabis genomes reveals extensive copy number variation in cannabinoid synthesis and pathogen resistance genes.</title>
        <authorList>
            <person name="Mckernan K.J."/>
            <person name="Helbert Y."/>
            <person name="Kane L.T."/>
            <person name="Ebling H."/>
            <person name="Zhang L."/>
            <person name="Liu B."/>
            <person name="Eaton Z."/>
            <person name="Mclaughlin S."/>
            <person name="Kingan S."/>
            <person name="Baybayan P."/>
            <person name="Concepcion G."/>
            <person name="Jordan M."/>
            <person name="Riva A."/>
            <person name="Barbazuk W."/>
            <person name="Harkins T."/>
        </authorList>
    </citation>
    <scope>NUCLEOTIDE SEQUENCE [LARGE SCALE GENOMIC DNA]</scope>
    <source>
        <strain evidence="13">cv. Jamaican Lion 4</strain>
        <tissue evidence="12">Leaf</tissue>
    </source>
</reference>
<protein>
    <recommendedName>
        <fullName evidence="11">ABC1 atypical kinase-like domain-containing protein</fullName>
    </recommendedName>
</protein>
<dbReference type="Pfam" id="PF03109">
    <property type="entry name" value="ABC1"/>
    <property type="match status" value="1"/>
</dbReference>
<evidence type="ECO:0000256" key="6">
    <source>
        <dbReference type="ARBA" id="ARBA00022679"/>
    </source>
</evidence>
<dbReference type="CDD" id="cd13970">
    <property type="entry name" value="ABC1_ADCK3"/>
    <property type="match status" value="1"/>
</dbReference>
<dbReference type="Proteomes" id="UP000525078">
    <property type="component" value="Unassembled WGS sequence"/>
</dbReference>
<evidence type="ECO:0000313" key="13">
    <source>
        <dbReference type="Proteomes" id="UP000525078"/>
    </source>
</evidence>
<dbReference type="GO" id="GO:0005524">
    <property type="term" value="F:ATP binding"/>
    <property type="evidence" value="ECO:0007669"/>
    <property type="project" value="UniProtKB-KW"/>
</dbReference>
<keyword evidence="5" id="KW-0964">Secreted</keyword>
<dbReference type="Pfam" id="PF03283">
    <property type="entry name" value="PAE"/>
    <property type="match status" value="1"/>
</dbReference>
<dbReference type="InterPro" id="IPR004147">
    <property type="entry name" value="ABC1_dom"/>
</dbReference>
<evidence type="ECO:0000256" key="3">
    <source>
        <dbReference type="ARBA" id="ARBA00005784"/>
    </source>
</evidence>
<dbReference type="GO" id="GO:0006744">
    <property type="term" value="P:ubiquinone biosynthetic process"/>
    <property type="evidence" value="ECO:0007669"/>
    <property type="project" value="TreeGrafter"/>
</dbReference>
<dbReference type="InterPro" id="IPR051409">
    <property type="entry name" value="Atypical_kinase_ADCK"/>
</dbReference>
<sequence length="943" mass="103598">MSSNSLKDVSRLLNGLSLVARELARHDPQSILKKALLSSGLTRGKVRSFSKPNPIPILTSESSHQPEPQPQSQSQSQSHQDLNDDGVQPPPSPSASFSSTDVTGFNDDPVDTVTASEAPTVAPLSKRRKPRERRVPSTPFSRALGFAGLGAGLAWGTVEESAKRLVYGRGDTEKDKSALSPFLSEKNAERLALALCRMRGAALKIGQMLSIQDESLVPAPILAALDIVRQGADVMPKNQLSQVHRAVTKDGMDVAMKIQYPGVADSIESDIDNVKLLLDYTNLIPKGLYLDRAIKVAKEELSRECDYVLEATNQKRFRELMSNKQGFYVPMVVDDISSKRVLTTELVRGIPIDKVALLSQETRNYVGKRLLELTLMELFTDPNWSNFLYDEETKTINLIDFGAARDYPKHFVDDYLRMVFACANGDKNMVIEMSKRLGFLSGMESEIMLETHVQAGFVVGLPFSRPGGYDFRSANITQSLSNLGATMLKHRLTPPPDEAYSLHRKLSGAFLACIKLGAVVPCRELLLEIYEHYQFGEEVIVIVYLPATEKQMEAQLKMMMMMVSIAALLALSAAGNASALTESHQERVFSLFDEDGSSAAAQQQPQPLMVPLTLISSAASTGAVCLDGTLPGYHIHPGSGSGANSWLIQLEGGGWCNTIRSCVYRKTTRRGSSKFMEKQLPFTGILSNKPEENPDFFNWNRVKLRYCDGASFSGDSKNEASQLNFRGQRIWLAAIQELFSKGMKNAQQTLLSGCSAGGLASILHCDEFRSFFPKTTKVKCLSDAGFFLDAYCWVFADSIQSSLSSSMCSIVGIQKNLSGSCTNHLDPTSCFFPQNLVANIQTPMFLLNAAYDAWQLQASLAPPSADPSGSWNECKLNHAHCNASQIQFLQDFRNEMISAIKGFSLSSQNGLFINSCFAHCQSERQDTWFADNSPVLGNKASST</sequence>
<dbReference type="InterPro" id="IPR034646">
    <property type="entry name" value="ADCK3_dom"/>
</dbReference>
<keyword evidence="7" id="KW-0547">Nucleotide-binding</keyword>
<evidence type="ECO:0000256" key="2">
    <source>
        <dbReference type="ARBA" id="ARBA00004191"/>
    </source>
</evidence>
<keyword evidence="6" id="KW-0808">Transferase</keyword>
<evidence type="ECO:0000256" key="8">
    <source>
        <dbReference type="ARBA" id="ARBA00022840"/>
    </source>
</evidence>
<evidence type="ECO:0000259" key="11">
    <source>
        <dbReference type="Pfam" id="PF03109"/>
    </source>
</evidence>
<comment type="caution">
    <text evidence="12">The sequence shown here is derived from an EMBL/GenBank/DDBJ whole genome shotgun (WGS) entry which is preliminary data.</text>
</comment>
<organism evidence="12 13">
    <name type="scientific">Cannabis sativa</name>
    <name type="common">Hemp</name>
    <name type="synonym">Marijuana</name>
    <dbReference type="NCBI Taxonomy" id="3483"/>
    <lineage>
        <taxon>Eukaryota</taxon>
        <taxon>Viridiplantae</taxon>
        <taxon>Streptophyta</taxon>
        <taxon>Embryophyta</taxon>
        <taxon>Tracheophyta</taxon>
        <taxon>Spermatophyta</taxon>
        <taxon>Magnoliopsida</taxon>
        <taxon>eudicotyledons</taxon>
        <taxon>Gunneridae</taxon>
        <taxon>Pentapetalae</taxon>
        <taxon>rosids</taxon>
        <taxon>fabids</taxon>
        <taxon>Rosales</taxon>
        <taxon>Cannabaceae</taxon>
        <taxon>Cannabis</taxon>
    </lineage>
</organism>
<evidence type="ECO:0000256" key="10">
    <source>
        <dbReference type="SAM" id="MobiDB-lite"/>
    </source>
</evidence>
<evidence type="ECO:0000256" key="4">
    <source>
        <dbReference type="ARBA" id="ARBA00009670"/>
    </source>
</evidence>
<dbReference type="AlphaFoldDB" id="A0A7J6FHW7"/>